<dbReference type="Proteomes" id="UP000285773">
    <property type="component" value="Unassembled WGS sequence"/>
</dbReference>
<dbReference type="InterPro" id="IPR036005">
    <property type="entry name" value="Creatinase/aminopeptidase-like"/>
</dbReference>
<dbReference type="SUPFAM" id="SSF55920">
    <property type="entry name" value="Creatinase/aminopeptidase"/>
    <property type="match status" value="1"/>
</dbReference>
<dbReference type="Pfam" id="PF01321">
    <property type="entry name" value="Creatinase_N"/>
    <property type="match status" value="1"/>
</dbReference>
<evidence type="ECO:0000313" key="7">
    <source>
        <dbReference type="Proteomes" id="UP000285773"/>
    </source>
</evidence>
<evidence type="ECO:0000256" key="1">
    <source>
        <dbReference type="ARBA" id="ARBA00022723"/>
    </source>
</evidence>
<dbReference type="CDD" id="cd01092">
    <property type="entry name" value="APP-like"/>
    <property type="match status" value="1"/>
</dbReference>
<keyword evidence="6" id="KW-0031">Aminopeptidase</keyword>
<dbReference type="Pfam" id="PF00557">
    <property type="entry name" value="Peptidase_M24"/>
    <property type="match status" value="1"/>
</dbReference>
<dbReference type="RefSeq" id="WP_118095512.1">
    <property type="nucleotide sequence ID" value="NZ_QSIO01000001.1"/>
</dbReference>
<dbReference type="InterPro" id="IPR050659">
    <property type="entry name" value="Peptidase_M24B"/>
</dbReference>
<feature type="domain" description="Creatinase N-terminal" evidence="5">
    <location>
        <begin position="4"/>
        <end position="128"/>
    </location>
</feature>
<accession>A0A414CMR1</accession>
<evidence type="ECO:0000313" key="6">
    <source>
        <dbReference type="EMBL" id="RHC96304.1"/>
    </source>
</evidence>
<evidence type="ECO:0000259" key="4">
    <source>
        <dbReference type="Pfam" id="PF00557"/>
    </source>
</evidence>
<dbReference type="InterPro" id="IPR029149">
    <property type="entry name" value="Creatin/AminoP/Spt16_N"/>
</dbReference>
<dbReference type="EMBL" id="QSIO01000001">
    <property type="protein sequence ID" value="RHC96304.1"/>
    <property type="molecule type" value="Genomic_DNA"/>
</dbReference>
<dbReference type="InterPro" id="IPR001131">
    <property type="entry name" value="Peptidase_M24B_aminopep-P_CS"/>
</dbReference>
<dbReference type="PANTHER" id="PTHR46112">
    <property type="entry name" value="AMINOPEPTIDASE"/>
    <property type="match status" value="1"/>
</dbReference>
<dbReference type="PROSITE" id="PS00491">
    <property type="entry name" value="PROLINE_PEPTIDASE"/>
    <property type="match status" value="1"/>
</dbReference>
<comment type="caution">
    <text evidence="6">The sequence shown here is derived from an EMBL/GenBank/DDBJ whole genome shotgun (WGS) entry which is preliminary data.</text>
</comment>
<dbReference type="InterPro" id="IPR000587">
    <property type="entry name" value="Creatinase_N"/>
</dbReference>
<dbReference type="Gene3D" id="3.90.230.10">
    <property type="entry name" value="Creatinase/methionine aminopeptidase superfamily"/>
    <property type="match status" value="1"/>
</dbReference>
<evidence type="ECO:0000256" key="3">
    <source>
        <dbReference type="RuleBase" id="RU000590"/>
    </source>
</evidence>
<sequence length="355" mass="39278">MNQRISNLRNKMKAQNLKAILINNLKNVYYLTNFWGSNGTALVTEERVVLFTDSRYTIHAHATCFPFVEIVETRDELTAAAEIVKDLGIKELGFEDEVTVAYHARMASVFSGISLQSLANFVMELRLIKDKTEIAAIKKACSISDQAFHDILDYIKVGKTTELEAATFLDFRMRELGASGVSFDIISAAGERSAMPHATPSDRVISAGDALTLDFGCLYDHYVSDMTRTIYAGHVSDKEREIYETVLKANQALIDAAKDGLGFRDFDKIPRDVIEAAGYGQYFTHGIGHGIGLDIHEEPYFSQTSKEAIQAGMVLTDEPGIYIEGLSGVRIEDDLLITETGCEVLTLAPKELIVL</sequence>
<keyword evidence="1 3" id="KW-0479">Metal-binding</keyword>
<dbReference type="Gene3D" id="3.40.350.10">
    <property type="entry name" value="Creatinase/prolidase N-terminal domain"/>
    <property type="match status" value="1"/>
</dbReference>
<evidence type="ECO:0000259" key="5">
    <source>
        <dbReference type="Pfam" id="PF01321"/>
    </source>
</evidence>
<protein>
    <submittedName>
        <fullName evidence="6">Aminopeptidase P family protein</fullName>
    </submittedName>
</protein>
<dbReference type="PANTHER" id="PTHR46112:SF3">
    <property type="entry name" value="AMINOPEPTIDASE YPDF"/>
    <property type="match status" value="1"/>
</dbReference>
<dbReference type="SUPFAM" id="SSF53092">
    <property type="entry name" value="Creatinase/prolidase N-terminal domain"/>
    <property type="match status" value="1"/>
</dbReference>
<reference evidence="6 7" key="1">
    <citation type="submission" date="2018-08" db="EMBL/GenBank/DDBJ databases">
        <title>A genome reference for cultivated species of the human gut microbiota.</title>
        <authorList>
            <person name="Zou Y."/>
            <person name="Xue W."/>
            <person name="Luo G."/>
        </authorList>
    </citation>
    <scope>NUCLEOTIDE SEQUENCE [LARGE SCALE GENOMIC DNA]</scope>
    <source>
        <strain evidence="6 7">AM33-3BH</strain>
    </source>
</reference>
<proteinExistence type="inferred from homology"/>
<feature type="domain" description="Peptidase M24" evidence="4">
    <location>
        <begin position="136"/>
        <end position="339"/>
    </location>
</feature>
<organism evidence="6 7">
    <name type="scientific">Streptococcus parasanguinis</name>
    <dbReference type="NCBI Taxonomy" id="1318"/>
    <lineage>
        <taxon>Bacteria</taxon>
        <taxon>Bacillati</taxon>
        <taxon>Bacillota</taxon>
        <taxon>Bacilli</taxon>
        <taxon>Lactobacillales</taxon>
        <taxon>Streptococcaceae</taxon>
        <taxon>Streptococcus</taxon>
    </lineage>
</organism>
<dbReference type="GO" id="GO:0046872">
    <property type="term" value="F:metal ion binding"/>
    <property type="evidence" value="ECO:0007669"/>
    <property type="project" value="UniProtKB-KW"/>
</dbReference>
<dbReference type="AlphaFoldDB" id="A0A414CMR1"/>
<keyword evidence="6" id="KW-0645">Protease</keyword>
<comment type="similarity">
    <text evidence="3">Belongs to the peptidase M24B family.</text>
</comment>
<keyword evidence="2" id="KW-0378">Hydrolase</keyword>
<dbReference type="GO" id="GO:0004177">
    <property type="term" value="F:aminopeptidase activity"/>
    <property type="evidence" value="ECO:0007669"/>
    <property type="project" value="UniProtKB-KW"/>
</dbReference>
<gene>
    <name evidence="6" type="ORF">DW820_04050</name>
</gene>
<name>A0A414CMR1_STRPA</name>
<dbReference type="InterPro" id="IPR000994">
    <property type="entry name" value="Pept_M24"/>
</dbReference>
<evidence type="ECO:0000256" key="2">
    <source>
        <dbReference type="ARBA" id="ARBA00022801"/>
    </source>
</evidence>